<dbReference type="Gene3D" id="3.40.630.30">
    <property type="match status" value="1"/>
</dbReference>
<dbReference type="InterPro" id="IPR016181">
    <property type="entry name" value="Acyl_CoA_acyltransferase"/>
</dbReference>
<keyword evidence="2" id="KW-0012">Acyltransferase</keyword>
<dbReference type="PANTHER" id="PTHR43451">
    <property type="entry name" value="ACETYLTRANSFERASE (GNAT) FAMILY PROTEIN"/>
    <property type="match status" value="1"/>
</dbReference>
<evidence type="ECO:0000313" key="2">
    <source>
        <dbReference type="EMBL" id="SQB98310.1"/>
    </source>
</evidence>
<dbReference type="EMBL" id="UAWL01000006">
    <property type="protein sequence ID" value="SQB98310.1"/>
    <property type="molecule type" value="Genomic_DNA"/>
</dbReference>
<organism evidence="2 3">
    <name type="scientific">Helicobacter fennelliae</name>
    <dbReference type="NCBI Taxonomy" id="215"/>
    <lineage>
        <taxon>Bacteria</taxon>
        <taxon>Pseudomonadati</taxon>
        <taxon>Campylobacterota</taxon>
        <taxon>Epsilonproteobacteria</taxon>
        <taxon>Campylobacterales</taxon>
        <taxon>Helicobacteraceae</taxon>
        <taxon>Helicobacter</taxon>
    </lineage>
</organism>
<dbReference type="InterPro" id="IPR000182">
    <property type="entry name" value="GNAT_dom"/>
</dbReference>
<dbReference type="Proteomes" id="UP000250166">
    <property type="component" value="Unassembled WGS sequence"/>
</dbReference>
<dbReference type="CDD" id="cd04301">
    <property type="entry name" value="NAT_SF"/>
    <property type="match status" value="1"/>
</dbReference>
<dbReference type="AlphaFoldDB" id="A0A2X3DJ53"/>
<gene>
    <name evidence="2" type="ORF">NCTC13102_00767</name>
</gene>
<accession>A0A2X3DJ53</accession>
<dbReference type="PANTHER" id="PTHR43451:SF1">
    <property type="entry name" value="ACETYLTRANSFERASE"/>
    <property type="match status" value="1"/>
</dbReference>
<dbReference type="PROSITE" id="PS51186">
    <property type="entry name" value="GNAT"/>
    <property type="match status" value="1"/>
</dbReference>
<sequence length="147" mass="17142">MKLKNYNSSYHEALLDLFYNTLKNVNIKDYSKEQILAWAKALNVQEFDIKLKQNYTLIACKDREILGFASMKIQDDFALLEYLFISYKHQRQGIASLLCENVESKIKTPIITYASLSAKGFFEKRGYMCLKENKVQRSGIELVNFTM</sequence>
<dbReference type="Pfam" id="PF13673">
    <property type="entry name" value="Acetyltransf_10"/>
    <property type="match status" value="1"/>
</dbReference>
<name>A0A2X3DJ53_9HELI</name>
<proteinExistence type="predicted"/>
<evidence type="ECO:0000313" key="3">
    <source>
        <dbReference type="Proteomes" id="UP000250166"/>
    </source>
</evidence>
<reference evidence="2 3" key="1">
    <citation type="submission" date="2018-06" db="EMBL/GenBank/DDBJ databases">
        <authorList>
            <consortium name="Pathogen Informatics"/>
            <person name="Doyle S."/>
        </authorList>
    </citation>
    <scope>NUCLEOTIDE SEQUENCE [LARGE SCALE GENOMIC DNA]</scope>
    <source>
        <strain evidence="2 3">NCTC13102</strain>
    </source>
</reference>
<dbReference type="SUPFAM" id="SSF55729">
    <property type="entry name" value="Acyl-CoA N-acyltransferases (Nat)"/>
    <property type="match status" value="1"/>
</dbReference>
<protein>
    <submittedName>
        <fullName evidence="2">Putative acyltransferase</fullName>
    </submittedName>
</protein>
<evidence type="ECO:0000259" key="1">
    <source>
        <dbReference type="PROSITE" id="PS51186"/>
    </source>
</evidence>
<keyword evidence="2" id="KW-0808">Transferase</keyword>
<feature type="domain" description="N-acetyltransferase" evidence="1">
    <location>
        <begin position="1"/>
        <end position="147"/>
    </location>
</feature>
<dbReference type="GO" id="GO:0016747">
    <property type="term" value="F:acyltransferase activity, transferring groups other than amino-acyl groups"/>
    <property type="evidence" value="ECO:0007669"/>
    <property type="project" value="InterPro"/>
</dbReference>
<dbReference type="RefSeq" id="WP_181461817.1">
    <property type="nucleotide sequence ID" value="NZ_UAWL01000006.1"/>
</dbReference>
<dbReference type="InterPro" id="IPR052564">
    <property type="entry name" value="N-acetyltrans/Recomb-assoc"/>
</dbReference>